<dbReference type="Pfam" id="PF17900">
    <property type="entry name" value="Peptidase_M1_N"/>
    <property type="match status" value="1"/>
</dbReference>
<evidence type="ECO:0000256" key="3">
    <source>
        <dbReference type="ARBA" id="ARBA00010136"/>
    </source>
</evidence>
<accession>A0A0K2GZ31</accession>
<dbReference type="SUPFAM" id="SSF63737">
    <property type="entry name" value="Leukotriene A4 hydrolase N-terminal domain"/>
    <property type="match status" value="1"/>
</dbReference>
<evidence type="ECO:0000256" key="6">
    <source>
        <dbReference type="ARBA" id="ARBA00022438"/>
    </source>
</evidence>
<dbReference type="InterPro" id="IPR045357">
    <property type="entry name" value="Aminopeptidase_N-like_N"/>
</dbReference>
<comment type="cofactor">
    <cofactor evidence="2">
        <name>Zn(2+)</name>
        <dbReference type="ChEBI" id="CHEBI:29105"/>
    </cofactor>
</comment>
<evidence type="ECO:0000256" key="5">
    <source>
        <dbReference type="ARBA" id="ARBA00015611"/>
    </source>
</evidence>
<dbReference type="InterPro" id="IPR050344">
    <property type="entry name" value="Peptidase_M1_aminopeptidases"/>
</dbReference>
<evidence type="ECO:0000313" key="18">
    <source>
        <dbReference type="Proteomes" id="UP000058446"/>
    </source>
</evidence>
<keyword evidence="18" id="KW-1185">Reference proteome</keyword>
<dbReference type="InterPro" id="IPR024571">
    <property type="entry name" value="ERAP1-like_C_dom"/>
</dbReference>
<dbReference type="GO" id="GO:0005737">
    <property type="term" value="C:cytoplasm"/>
    <property type="evidence" value="ECO:0007669"/>
    <property type="project" value="TreeGrafter"/>
</dbReference>
<dbReference type="GO" id="GO:0006508">
    <property type="term" value="P:proteolysis"/>
    <property type="evidence" value="ECO:0007669"/>
    <property type="project" value="UniProtKB-KW"/>
</dbReference>
<evidence type="ECO:0000256" key="12">
    <source>
        <dbReference type="ARBA" id="ARBA00029811"/>
    </source>
</evidence>
<comment type="similarity">
    <text evidence="3">Belongs to the peptidase M1 family.</text>
</comment>
<keyword evidence="8" id="KW-0479">Metal-binding</keyword>
<dbReference type="InterPro" id="IPR012778">
    <property type="entry name" value="Pept_M1_aminopeptidase"/>
</dbReference>
<feature type="domain" description="ERAP1-like C-terminal" evidence="15">
    <location>
        <begin position="559"/>
        <end position="885"/>
    </location>
</feature>
<organism evidence="17 18">
    <name type="scientific">Corynebacterium lactis RW2-5</name>
    <dbReference type="NCBI Taxonomy" id="1408189"/>
    <lineage>
        <taxon>Bacteria</taxon>
        <taxon>Bacillati</taxon>
        <taxon>Actinomycetota</taxon>
        <taxon>Actinomycetes</taxon>
        <taxon>Mycobacteriales</taxon>
        <taxon>Corynebacteriaceae</taxon>
        <taxon>Corynebacterium</taxon>
    </lineage>
</organism>
<dbReference type="Pfam" id="PF01433">
    <property type="entry name" value="Peptidase_M1"/>
    <property type="match status" value="1"/>
</dbReference>
<reference evidence="17 18" key="1">
    <citation type="submission" date="2013-10" db="EMBL/GenBank/DDBJ databases">
        <title>Complete genome sequence of Corynebacterium lactis DSM 45799(T), isolated from raw cow milk.</title>
        <authorList>
            <person name="Ruckert C."/>
            <person name="Albersmeier A."/>
            <person name="Lipski A."/>
            <person name="Kalinowski J."/>
        </authorList>
    </citation>
    <scope>NUCLEOTIDE SEQUENCE [LARGE SCALE GENOMIC DNA]</scope>
    <source>
        <strain evidence="17 18">RW2-5</strain>
    </source>
</reference>
<dbReference type="SUPFAM" id="SSF55486">
    <property type="entry name" value="Metalloproteases ('zincins'), catalytic domain"/>
    <property type="match status" value="1"/>
</dbReference>
<dbReference type="Proteomes" id="UP000058446">
    <property type="component" value="Chromosome"/>
</dbReference>
<evidence type="ECO:0000256" key="11">
    <source>
        <dbReference type="ARBA" id="ARBA00023049"/>
    </source>
</evidence>
<keyword evidence="11" id="KW-0482">Metalloprotease</keyword>
<dbReference type="NCBIfam" id="TIGR02412">
    <property type="entry name" value="pepN_strep_liv"/>
    <property type="match status" value="1"/>
</dbReference>
<dbReference type="RefSeq" id="WP_053411718.1">
    <property type="nucleotide sequence ID" value="NZ_CP006841.1"/>
</dbReference>
<evidence type="ECO:0000256" key="4">
    <source>
        <dbReference type="ARBA" id="ARBA00012564"/>
    </source>
</evidence>
<evidence type="ECO:0000256" key="7">
    <source>
        <dbReference type="ARBA" id="ARBA00022670"/>
    </source>
</evidence>
<feature type="domain" description="Aminopeptidase N-like N-terminal" evidence="16">
    <location>
        <begin position="22"/>
        <end position="202"/>
    </location>
</feature>
<evidence type="ECO:0000256" key="9">
    <source>
        <dbReference type="ARBA" id="ARBA00022801"/>
    </source>
</evidence>
<dbReference type="GO" id="GO:0016285">
    <property type="term" value="F:alanyl aminopeptidase activity"/>
    <property type="evidence" value="ECO:0007669"/>
    <property type="project" value="UniProtKB-EC"/>
</dbReference>
<dbReference type="GO" id="GO:0043171">
    <property type="term" value="P:peptide catabolic process"/>
    <property type="evidence" value="ECO:0007669"/>
    <property type="project" value="TreeGrafter"/>
</dbReference>
<dbReference type="EMBL" id="CP006841">
    <property type="protein sequence ID" value="ALA66938.1"/>
    <property type="molecule type" value="Genomic_DNA"/>
</dbReference>
<dbReference type="GO" id="GO:0008270">
    <property type="term" value="F:zinc ion binding"/>
    <property type="evidence" value="ECO:0007669"/>
    <property type="project" value="InterPro"/>
</dbReference>
<dbReference type="OrthoDB" id="100605at2"/>
<dbReference type="PANTHER" id="PTHR11533:SF174">
    <property type="entry name" value="PUROMYCIN-SENSITIVE AMINOPEPTIDASE-RELATED"/>
    <property type="match status" value="1"/>
</dbReference>
<dbReference type="GO" id="GO:0042277">
    <property type="term" value="F:peptide binding"/>
    <property type="evidence" value="ECO:0007669"/>
    <property type="project" value="TreeGrafter"/>
</dbReference>
<dbReference type="GO" id="GO:0016020">
    <property type="term" value="C:membrane"/>
    <property type="evidence" value="ECO:0007669"/>
    <property type="project" value="TreeGrafter"/>
</dbReference>
<dbReference type="FunFam" id="1.10.390.10:FF:000004">
    <property type="entry name" value="Aminopeptidase N"/>
    <property type="match status" value="1"/>
</dbReference>
<dbReference type="CDD" id="cd09602">
    <property type="entry name" value="M1_APN"/>
    <property type="match status" value="1"/>
</dbReference>
<dbReference type="Pfam" id="PF11838">
    <property type="entry name" value="ERAP1_C"/>
    <property type="match status" value="1"/>
</dbReference>
<dbReference type="InterPro" id="IPR001930">
    <property type="entry name" value="Peptidase_M1"/>
</dbReference>
<keyword evidence="7" id="KW-0645">Protease</keyword>
<name>A0A0K2GZ31_9CORY</name>
<evidence type="ECO:0000313" key="17">
    <source>
        <dbReference type="EMBL" id="ALA66938.1"/>
    </source>
</evidence>
<dbReference type="Gene3D" id="2.60.40.1730">
    <property type="entry name" value="tricorn interacting facor f3 domain"/>
    <property type="match status" value="1"/>
</dbReference>
<dbReference type="Gene3D" id="1.10.390.10">
    <property type="entry name" value="Neutral Protease Domain 2"/>
    <property type="match status" value="1"/>
</dbReference>
<evidence type="ECO:0000259" key="14">
    <source>
        <dbReference type="Pfam" id="PF01433"/>
    </source>
</evidence>
<evidence type="ECO:0000256" key="8">
    <source>
        <dbReference type="ARBA" id="ARBA00022723"/>
    </source>
</evidence>
<dbReference type="InterPro" id="IPR014782">
    <property type="entry name" value="Peptidase_M1_dom"/>
</dbReference>
<dbReference type="PRINTS" id="PR00756">
    <property type="entry name" value="ALADIPTASE"/>
</dbReference>
<dbReference type="EC" id="3.4.11.2" evidence="4"/>
<dbReference type="PATRIC" id="fig|1408189.4.peg.714"/>
<dbReference type="GO" id="GO:0005615">
    <property type="term" value="C:extracellular space"/>
    <property type="evidence" value="ECO:0007669"/>
    <property type="project" value="TreeGrafter"/>
</dbReference>
<dbReference type="GO" id="GO:0070006">
    <property type="term" value="F:metalloaminopeptidase activity"/>
    <property type="evidence" value="ECO:0007669"/>
    <property type="project" value="TreeGrafter"/>
</dbReference>
<gene>
    <name evidence="17" type="ORF">CLAC_03575</name>
</gene>
<evidence type="ECO:0000256" key="10">
    <source>
        <dbReference type="ARBA" id="ARBA00022833"/>
    </source>
</evidence>
<sequence length="902" mass="98700">MTSMNLTRVEARQRANLLQIHHYDIVLDLTTAPIGSDQEAPTFSSITTIELTAREDGETFLDLRDADVHRVLIDGSDATEAARYSSESGIALNLTKGKHTVVVSADCRYTNNGQGIHRFQDPADNETYLYSQFETADAKRVFACFDQPDLKATYSMHVTAPKGWTVVSNSAAQLSDATGAATTRNDAQLFEFSVDVPLSTYLVAFCAGPWYEVTDSWTGTIAPHPETPREHQPDGELTIPLGLYCRQSIAEHLDADTLFKETKEGFDFYAKHFGEPYPFGKYDQIFCPEYNMGAMENAGCVTIRDEYVFRSKTTGYLYERRNDTILHEMAHMWFGDLVTMKWWDDLWLNESFATWSAAAAQAEVSDFRHAWTTFANVEKAWAYQQDQLPSTHPIAADASDIDTVEQNFDGITYAKGASTLKQLAAYVGQEEFLAGARLHFARHRFGNATFADLLESLSEASGRDLSGWAEQWLSTTGITTLSPKFNTSVGKYTAFAVDQDGAEPGAGELRDHRIAVGVYKLRGEGADAVLERINRVEVDIRGARTEVSALVDTPAGDVVLVNDDDLTYSMIRLDQKSLETVIDHIGDFADSMPRTVCWSATWQMVRAGQMRARDFVDLVLRGASGEDKLSVLERVIAQAVTAVEQYADPDWAAHTGRDRLAQGLLELARNEADEDRALIFVNALATIPSSASDVTAAMRALAEGASDTAGIRAVTVDTDMRWRALKFLVAAGLAGKDQIAALASEDKSALGAQAAIASRASIPDLVNKTRVWAEATTTGSDAPSNLVIRHLMAGFTAPGAGQVLSQPLDDAARAAIGATDSVGTLTQHYFAVAPGWWKTYSSETAASLLEGFYPRWDVSEAAIAAADVILRDGATPAPVKRIISEQQHLVKLALRAREIDRA</sequence>
<dbReference type="InterPro" id="IPR027268">
    <property type="entry name" value="Peptidase_M4/M1_CTD_sf"/>
</dbReference>
<protein>
    <recommendedName>
        <fullName evidence="5">Aminopeptidase N</fullName>
        <ecNumber evidence="4">3.4.11.2</ecNumber>
    </recommendedName>
    <alternativeName>
        <fullName evidence="12">Alanine aminopeptidase</fullName>
    </alternativeName>
    <alternativeName>
        <fullName evidence="13">Lysyl aminopeptidase</fullName>
    </alternativeName>
</protein>
<dbReference type="AlphaFoldDB" id="A0A0K2GZ31"/>
<evidence type="ECO:0000256" key="13">
    <source>
        <dbReference type="ARBA" id="ARBA00031533"/>
    </source>
</evidence>
<evidence type="ECO:0000259" key="16">
    <source>
        <dbReference type="Pfam" id="PF17900"/>
    </source>
</evidence>
<evidence type="ECO:0000256" key="2">
    <source>
        <dbReference type="ARBA" id="ARBA00001947"/>
    </source>
</evidence>
<proteinExistence type="inferred from homology"/>
<feature type="domain" description="Peptidase M1 membrane alanine aminopeptidase" evidence="14">
    <location>
        <begin position="261"/>
        <end position="472"/>
    </location>
</feature>
<keyword evidence="10" id="KW-0862">Zinc</keyword>
<dbReference type="PANTHER" id="PTHR11533">
    <property type="entry name" value="PROTEASE M1 ZINC METALLOPROTEASE"/>
    <property type="match status" value="1"/>
</dbReference>
<comment type="catalytic activity">
    <reaction evidence="1">
        <text>Release of an N-terminal amino acid, Xaa-|-Yaa- from a peptide, amide or arylamide. Xaa is preferably Ala, but may be most amino acids including Pro (slow action). When a terminal hydrophobic residue is followed by a prolyl residue, the two may be released as an intact Xaa-Pro dipeptide.</text>
        <dbReference type="EC" id="3.4.11.2"/>
    </reaction>
</comment>
<keyword evidence="6 17" id="KW-0031">Aminopeptidase</keyword>
<evidence type="ECO:0000259" key="15">
    <source>
        <dbReference type="Pfam" id="PF11838"/>
    </source>
</evidence>
<dbReference type="STRING" id="1408189.CLAC_03575"/>
<keyword evidence="9" id="KW-0378">Hydrolase</keyword>
<dbReference type="InterPro" id="IPR042097">
    <property type="entry name" value="Aminopeptidase_N-like_N_sf"/>
</dbReference>
<dbReference type="KEGG" id="clw:CLAC_03575"/>
<evidence type="ECO:0000256" key="1">
    <source>
        <dbReference type="ARBA" id="ARBA00000098"/>
    </source>
</evidence>